<organism evidence="4 5">
    <name type="scientific">Legionella massiliensis</name>
    <dbReference type="NCBI Taxonomy" id="1034943"/>
    <lineage>
        <taxon>Bacteria</taxon>
        <taxon>Pseudomonadati</taxon>
        <taxon>Pseudomonadota</taxon>
        <taxon>Gammaproteobacteria</taxon>
        <taxon>Legionellales</taxon>
        <taxon>Legionellaceae</taxon>
        <taxon>Legionella</taxon>
    </lineage>
</organism>
<reference evidence="4 5" key="1">
    <citation type="submission" date="2014-06" db="EMBL/GenBank/DDBJ databases">
        <authorList>
            <person name="Urmite Genomes Urmite Genomes"/>
        </authorList>
    </citation>
    <scope>NUCLEOTIDE SEQUENCE [LARGE SCALE GENOMIC DNA]</scope>
</reference>
<dbReference type="PROSITE" id="PS51186">
    <property type="entry name" value="GNAT"/>
    <property type="match status" value="2"/>
</dbReference>
<dbReference type="AlphaFoldDB" id="A0A078KX55"/>
<evidence type="ECO:0000256" key="1">
    <source>
        <dbReference type="ARBA" id="ARBA00022679"/>
    </source>
</evidence>
<name>A0A078KX55_9GAMM</name>
<dbReference type="STRING" id="1034943.BN59_00550"/>
<gene>
    <name evidence="4" type="ORF">BN59_00550</name>
</gene>
<dbReference type="InterPro" id="IPR016181">
    <property type="entry name" value="Acyl_CoA_acyltransferase"/>
</dbReference>
<feature type="domain" description="N-acetyltransferase" evidence="3">
    <location>
        <begin position="147"/>
        <end position="289"/>
    </location>
</feature>
<feature type="domain" description="N-acetyltransferase" evidence="3">
    <location>
        <begin position="3"/>
        <end position="154"/>
    </location>
</feature>
<accession>A0A078KX55</accession>
<dbReference type="Pfam" id="PF00583">
    <property type="entry name" value="Acetyltransf_1"/>
    <property type="match status" value="2"/>
</dbReference>
<dbReference type="SUPFAM" id="SSF55729">
    <property type="entry name" value="Acyl-CoA N-acyltransferases (Nat)"/>
    <property type="match status" value="2"/>
</dbReference>
<sequence>MLICNNQLSTAELKALDNLASRCRAVDGDLPPLYTHILEQKRLTDNNFLYFHEDNLIGFLSIYFFYTNACEVSVMISPAHRRRGFAKQLIKAALPVLLAKQVDTLLFSTPAVVNEGWLTRLGLHYQNSEYHMERNSYEPILISKHALTIRKATEADIPALCAIDEQCFPVDPEDMPMRFINLMNDSIYSVMIALKGSKAVGKAHIRWQSEEAVLSDIAVMPEYQSRGFGSELLAYCINHALMLGKTKLALDVETSNHSALNLYTRHDFKSVNAIDFWAISTEKLCALLK</sequence>
<dbReference type="CDD" id="cd04301">
    <property type="entry name" value="NAT_SF"/>
    <property type="match status" value="2"/>
</dbReference>
<dbReference type="InterPro" id="IPR000182">
    <property type="entry name" value="GNAT_dom"/>
</dbReference>
<dbReference type="eggNOG" id="COG0456">
    <property type="taxonomic scope" value="Bacteria"/>
</dbReference>
<evidence type="ECO:0000313" key="4">
    <source>
        <dbReference type="EMBL" id="CDZ76283.1"/>
    </source>
</evidence>
<dbReference type="Proteomes" id="UP000044071">
    <property type="component" value="Unassembled WGS sequence"/>
</dbReference>
<dbReference type="EMBL" id="CCSB01000001">
    <property type="protein sequence ID" value="CDZ76283.1"/>
    <property type="molecule type" value="Genomic_DNA"/>
</dbReference>
<keyword evidence="2" id="KW-0012">Acyltransferase</keyword>
<evidence type="ECO:0000259" key="3">
    <source>
        <dbReference type="PROSITE" id="PS51186"/>
    </source>
</evidence>
<evidence type="ECO:0000313" key="5">
    <source>
        <dbReference type="Proteomes" id="UP000044071"/>
    </source>
</evidence>
<dbReference type="Gene3D" id="3.40.630.30">
    <property type="match status" value="2"/>
</dbReference>
<dbReference type="InterPro" id="IPR050832">
    <property type="entry name" value="Bact_Acetyltransf"/>
</dbReference>
<dbReference type="RefSeq" id="WP_043872852.1">
    <property type="nucleotide sequence ID" value="NZ_CCVW01000001.1"/>
</dbReference>
<protein>
    <submittedName>
        <fullName evidence="4">Ribosomal-protein-alanine N-acetyltransferase</fullName>
    </submittedName>
</protein>
<dbReference type="GO" id="GO:0016747">
    <property type="term" value="F:acyltransferase activity, transferring groups other than amino-acyl groups"/>
    <property type="evidence" value="ECO:0007669"/>
    <property type="project" value="InterPro"/>
</dbReference>
<keyword evidence="5" id="KW-1185">Reference proteome</keyword>
<dbReference type="PANTHER" id="PTHR43877">
    <property type="entry name" value="AMINOALKYLPHOSPHONATE N-ACETYLTRANSFERASE-RELATED-RELATED"/>
    <property type="match status" value="1"/>
</dbReference>
<evidence type="ECO:0000256" key="2">
    <source>
        <dbReference type="ARBA" id="ARBA00023315"/>
    </source>
</evidence>
<keyword evidence="1 4" id="KW-0808">Transferase</keyword>
<proteinExistence type="predicted"/>
<dbReference type="OrthoDB" id="9796919at2"/>